<dbReference type="Pfam" id="PF24758">
    <property type="entry name" value="LRR_At5g56370"/>
    <property type="match status" value="1"/>
</dbReference>
<evidence type="ECO:0000313" key="3">
    <source>
        <dbReference type="Proteomes" id="UP000315295"/>
    </source>
</evidence>
<gene>
    <name evidence="2" type="ORF">C1H46_043833</name>
</gene>
<keyword evidence="3" id="KW-1185">Reference proteome</keyword>
<evidence type="ECO:0000259" key="1">
    <source>
        <dbReference type="Pfam" id="PF24758"/>
    </source>
</evidence>
<comment type="caution">
    <text evidence="2">The sequence shown here is derived from an EMBL/GenBank/DDBJ whole genome shotgun (WGS) entry which is preliminary data.</text>
</comment>
<dbReference type="Proteomes" id="UP000315295">
    <property type="component" value="Unassembled WGS sequence"/>
</dbReference>
<feature type="domain" description="F-box/LRR-repeat protein 15/At3g58940/PEG3-like LRR" evidence="1">
    <location>
        <begin position="112"/>
        <end position="241"/>
    </location>
</feature>
<organism evidence="2 3">
    <name type="scientific">Malus baccata</name>
    <name type="common">Siberian crab apple</name>
    <name type="synonym">Pyrus baccata</name>
    <dbReference type="NCBI Taxonomy" id="106549"/>
    <lineage>
        <taxon>Eukaryota</taxon>
        <taxon>Viridiplantae</taxon>
        <taxon>Streptophyta</taxon>
        <taxon>Embryophyta</taxon>
        <taxon>Tracheophyta</taxon>
        <taxon>Spermatophyta</taxon>
        <taxon>Magnoliopsida</taxon>
        <taxon>eudicotyledons</taxon>
        <taxon>Gunneridae</taxon>
        <taxon>Pentapetalae</taxon>
        <taxon>rosids</taxon>
        <taxon>fabids</taxon>
        <taxon>Rosales</taxon>
        <taxon>Rosaceae</taxon>
        <taxon>Amygdaloideae</taxon>
        <taxon>Maleae</taxon>
        <taxon>Malus</taxon>
    </lineage>
</organism>
<dbReference type="EMBL" id="VIEB01001722">
    <property type="protein sequence ID" value="TQD70632.1"/>
    <property type="molecule type" value="Genomic_DNA"/>
</dbReference>
<sequence>MSVVSKTWKSVLNSVPDSHFDVDTEIPSVLCCLMDPYGCKRKKAKGLRNHLTTWVDKSMGVCHEHGNHKKCIIECFRLRAILSRFHRYKQAAQQTVHGNKEQEQEQVFDDRIELIAKNYVKKLDLNYKIYSLSWYHFHPTTLDGALVVLNLCNCGLEIPASKRLSCFQVLRLSNVDLNGLAGHLLSICPSLETLDIKSCKNIKHLQISSNFKLKNVVLGFQTEAYTYYIDATTLQTLHLYEIPQFLEMSILNGAVSCSNLKELSLCSTYHTFITNKIIETLISKFPYLEELTFSASFDSAKILKVSSHLRKLSITLHGNNCVKEVNINTPNLLVYLYSCTANNIPSTISLNSTQLRVANLELNFSCGMLLGRSWFLKLREYLGNFTPVEELNLGVKPHSEMGFLPGDIREAQTVPSSSLAKITHLRVVDNPSVMVDFIALVEGLLLCCHPLTLSVTASYPPNINYMVKVIYKHLMSKEDQNANYLSDNHNDCLQQRLKSVTIKRLIGTKNGQKFYAEDLTVLPTDLEEVKVATFELNWLLEN</sequence>
<protein>
    <recommendedName>
        <fullName evidence="1">F-box/LRR-repeat protein 15/At3g58940/PEG3-like LRR domain-containing protein</fullName>
    </recommendedName>
</protein>
<name>A0A540K9L8_MALBA</name>
<dbReference type="AlphaFoldDB" id="A0A540K9L8"/>
<dbReference type="InterPro" id="IPR053772">
    <property type="entry name" value="At1g61320/At1g61330-like"/>
</dbReference>
<accession>A0A540K9L8</accession>
<dbReference type="PANTHER" id="PTHR34145:SF28">
    <property type="entry name" value="F-BOX DOMAIN-CONTAINING PROTEIN"/>
    <property type="match status" value="1"/>
</dbReference>
<dbReference type="STRING" id="106549.A0A540K9L8"/>
<evidence type="ECO:0000313" key="2">
    <source>
        <dbReference type="EMBL" id="TQD70632.1"/>
    </source>
</evidence>
<reference evidence="2 3" key="1">
    <citation type="journal article" date="2019" name="G3 (Bethesda)">
        <title>Sequencing of a Wild Apple (Malus baccata) Genome Unravels the Differences Between Cultivated and Wild Apple Species Regarding Disease Resistance and Cold Tolerance.</title>
        <authorList>
            <person name="Chen X."/>
        </authorList>
    </citation>
    <scope>NUCLEOTIDE SEQUENCE [LARGE SCALE GENOMIC DNA]</scope>
    <source>
        <strain evidence="3">cv. Shandingzi</strain>
        <tissue evidence="2">Leaves</tissue>
    </source>
</reference>
<dbReference type="Gene3D" id="3.80.10.10">
    <property type="entry name" value="Ribonuclease Inhibitor"/>
    <property type="match status" value="1"/>
</dbReference>
<dbReference type="PANTHER" id="PTHR34145">
    <property type="entry name" value="OS02G0105600 PROTEIN"/>
    <property type="match status" value="1"/>
</dbReference>
<dbReference type="InterPro" id="IPR055411">
    <property type="entry name" value="LRR_FXL15/At3g58940/PEG3-like"/>
</dbReference>
<dbReference type="InterPro" id="IPR032675">
    <property type="entry name" value="LRR_dom_sf"/>
</dbReference>
<proteinExistence type="predicted"/>
<dbReference type="SUPFAM" id="SSF52047">
    <property type="entry name" value="RNI-like"/>
    <property type="match status" value="1"/>
</dbReference>